<evidence type="ECO:0000259" key="12">
    <source>
        <dbReference type="PROSITE" id="PS51185"/>
    </source>
</evidence>
<feature type="region of interest" description="Disordered" evidence="11">
    <location>
        <begin position="564"/>
        <end position="585"/>
    </location>
</feature>
<dbReference type="Gene3D" id="3.40.50.800">
    <property type="entry name" value="Anticodon-binding domain"/>
    <property type="match status" value="1"/>
</dbReference>
<keyword evidence="5" id="KW-0547">Nucleotide-binding</keyword>
<dbReference type="CDD" id="cd00773">
    <property type="entry name" value="HisRS-like_core"/>
    <property type="match status" value="1"/>
</dbReference>
<evidence type="ECO:0000256" key="8">
    <source>
        <dbReference type="ARBA" id="ARBA00023146"/>
    </source>
</evidence>
<keyword evidence="8 13" id="KW-0030">Aminoacyl-tRNA synthetase</keyword>
<dbReference type="EC" id="6.1.1.21" evidence="2"/>
<dbReference type="InterPro" id="IPR036621">
    <property type="entry name" value="Anticodon-bd_dom_sf"/>
</dbReference>
<evidence type="ECO:0000256" key="7">
    <source>
        <dbReference type="ARBA" id="ARBA00022917"/>
    </source>
</evidence>
<keyword evidence="3" id="KW-0963">Cytoplasm</keyword>
<evidence type="ECO:0000256" key="4">
    <source>
        <dbReference type="ARBA" id="ARBA00022598"/>
    </source>
</evidence>
<dbReference type="GO" id="GO:0032543">
    <property type="term" value="P:mitochondrial translation"/>
    <property type="evidence" value="ECO:0007669"/>
    <property type="project" value="TreeGrafter"/>
</dbReference>
<dbReference type="CDD" id="cd01200">
    <property type="entry name" value="WHEPGMRS_RNA"/>
    <property type="match status" value="1"/>
</dbReference>
<feature type="domain" description="WHEP-TRS" evidence="12">
    <location>
        <begin position="7"/>
        <end position="63"/>
    </location>
</feature>
<dbReference type="RefSeq" id="XP_025351158.1">
    <property type="nucleotide sequence ID" value="XM_025491415.1"/>
</dbReference>
<feature type="region of interest" description="Disordered" evidence="11">
    <location>
        <begin position="53"/>
        <end position="86"/>
    </location>
</feature>
<evidence type="ECO:0000256" key="5">
    <source>
        <dbReference type="ARBA" id="ARBA00022741"/>
    </source>
</evidence>
<dbReference type="AlphaFoldDB" id="A0A316UGC8"/>
<feature type="compositionally biased region" description="Low complexity" evidence="11">
    <location>
        <begin position="55"/>
        <end position="73"/>
    </location>
</feature>
<dbReference type="Gene3D" id="3.30.930.10">
    <property type="entry name" value="Bira Bifunctional Protein, Domain 2"/>
    <property type="match status" value="1"/>
</dbReference>
<feature type="region of interest" description="Disordered" evidence="11">
    <location>
        <begin position="376"/>
        <end position="419"/>
    </location>
</feature>
<evidence type="ECO:0000256" key="1">
    <source>
        <dbReference type="ARBA" id="ARBA00004496"/>
    </source>
</evidence>
<dbReference type="STRING" id="1684307.A0A316UGC8"/>
<dbReference type="GO" id="GO:0003723">
    <property type="term" value="F:RNA binding"/>
    <property type="evidence" value="ECO:0007669"/>
    <property type="project" value="TreeGrafter"/>
</dbReference>
<name>A0A316UGC8_9BASI</name>
<accession>A0A316UGC8</accession>
<dbReference type="SMART" id="SM00991">
    <property type="entry name" value="WHEP-TRS"/>
    <property type="match status" value="1"/>
</dbReference>
<dbReference type="PANTHER" id="PTHR11476:SF7">
    <property type="entry name" value="HISTIDINE--TRNA LIGASE"/>
    <property type="match status" value="1"/>
</dbReference>
<dbReference type="Proteomes" id="UP000245942">
    <property type="component" value="Unassembled WGS sequence"/>
</dbReference>
<organism evidence="13 14">
    <name type="scientific">Pseudomicrostroma glucosiphilum</name>
    <dbReference type="NCBI Taxonomy" id="1684307"/>
    <lineage>
        <taxon>Eukaryota</taxon>
        <taxon>Fungi</taxon>
        <taxon>Dikarya</taxon>
        <taxon>Basidiomycota</taxon>
        <taxon>Ustilaginomycotina</taxon>
        <taxon>Exobasidiomycetes</taxon>
        <taxon>Microstromatales</taxon>
        <taxon>Microstromatales incertae sedis</taxon>
        <taxon>Pseudomicrostroma</taxon>
    </lineage>
</organism>
<keyword evidence="4" id="KW-0436">Ligase</keyword>
<evidence type="ECO:0000313" key="13">
    <source>
        <dbReference type="EMBL" id="PWN23998.1"/>
    </source>
</evidence>
<evidence type="ECO:0000256" key="11">
    <source>
        <dbReference type="SAM" id="MobiDB-lite"/>
    </source>
</evidence>
<evidence type="ECO:0000313" key="14">
    <source>
        <dbReference type="Proteomes" id="UP000245942"/>
    </source>
</evidence>
<keyword evidence="7" id="KW-0648">Protein biosynthesis</keyword>
<evidence type="ECO:0000256" key="10">
    <source>
        <dbReference type="ARBA" id="ARBA00047639"/>
    </source>
</evidence>
<keyword evidence="14" id="KW-1185">Reference proteome</keyword>
<comment type="subcellular location">
    <subcellularLocation>
        <location evidence="1">Cytoplasm</location>
    </subcellularLocation>
</comment>
<dbReference type="SUPFAM" id="SSF52954">
    <property type="entry name" value="Class II aaRS ABD-related"/>
    <property type="match status" value="1"/>
</dbReference>
<comment type="catalytic activity">
    <reaction evidence="10">
        <text>tRNA(His) + L-histidine + ATP = L-histidyl-tRNA(His) + AMP + diphosphate + H(+)</text>
        <dbReference type="Rhea" id="RHEA:17313"/>
        <dbReference type="Rhea" id="RHEA-COMP:9665"/>
        <dbReference type="Rhea" id="RHEA-COMP:9689"/>
        <dbReference type="ChEBI" id="CHEBI:15378"/>
        <dbReference type="ChEBI" id="CHEBI:30616"/>
        <dbReference type="ChEBI" id="CHEBI:33019"/>
        <dbReference type="ChEBI" id="CHEBI:57595"/>
        <dbReference type="ChEBI" id="CHEBI:78442"/>
        <dbReference type="ChEBI" id="CHEBI:78527"/>
        <dbReference type="ChEBI" id="CHEBI:456215"/>
        <dbReference type="EC" id="6.1.1.21"/>
    </reaction>
</comment>
<dbReference type="InterPro" id="IPR004154">
    <property type="entry name" value="Anticodon-bd"/>
</dbReference>
<dbReference type="GO" id="GO:0004821">
    <property type="term" value="F:histidine-tRNA ligase activity"/>
    <property type="evidence" value="ECO:0007669"/>
    <property type="project" value="UniProtKB-EC"/>
</dbReference>
<evidence type="ECO:0000256" key="9">
    <source>
        <dbReference type="ARBA" id="ARBA00030619"/>
    </source>
</evidence>
<keyword evidence="6" id="KW-0067">ATP-binding</keyword>
<protein>
    <recommendedName>
        <fullName evidence="2">histidine--tRNA ligase</fullName>
        <ecNumber evidence="2">6.1.1.21</ecNumber>
    </recommendedName>
    <alternativeName>
        <fullName evidence="9">Histidyl-tRNA synthetase</fullName>
    </alternativeName>
</protein>
<dbReference type="InterPro" id="IPR041715">
    <property type="entry name" value="HisRS-like_core"/>
</dbReference>
<dbReference type="FunFam" id="3.40.50.800:FF:000015">
    <property type="entry name" value="Histidyl-tRNA synthetase, mitochondrial"/>
    <property type="match status" value="1"/>
</dbReference>
<dbReference type="SUPFAM" id="SSF47060">
    <property type="entry name" value="S15/NS1 RNA-binding domain"/>
    <property type="match status" value="1"/>
</dbReference>
<dbReference type="Pfam" id="PF03129">
    <property type="entry name" value="HGTP_anticodon"/>
    <property type="match status" value="1"/>
</dbReference>
<dbReference type="GeneID" id="37013149"/>
<evidence type="ECO:0000256" key="3">
    <source>
        <dbReference type="ARBA" id="ARBA00022490"/>
    </source>
</evidence>
<dbReference type="EMBL" id="KZ819321">
    <property type="protein sequence ID" value="PWN23998.1"/>
    <property type="molecule type" value="Genomic_DNA"/>
</dbReference>
<dbReference type="GO" id="GO:0005739">
    <property type="term" value="C:mitochondrion"/>
    <property type="evidence" value="ECO:0007669"/>
    <property type="project" value="TreeGrafter"/>
</dbReference>
<dbReference type="Pfam" id="PF13393">
    <property type="entry name" value="tRNA-synt_His"/>
    <property type="match status" value="1"/>
</dbReference>
<reference evidence="13 14" key="1">
    <citation type="journal article" date="2018" name="Mol. Biol. Evol.">
        <title>Broad Genomic Sampling Reveals a Smut Pathogenic Ancestry of the Fungal Clade Ustilaginomycotina.</title>
        <authorList>
            <person name="Kijpornyongpan T."/>
            <person name="Mondo S.J."/>
            <person name="Barry K."/>
            <person name="Sandor L."/>
            <person name="Lee J."/>
            <person name="Lipzen A."/>
            <person name="Pangilinan J."/>
            <person name="LaButti K."/>
            <person name="Hainaut M."/>
            <person name="Henrissat B."/>
            <person name="Grigoriev I.V."/>
            <person name="Spatafora J.W."/>
            <person name="Aime M.C."/>
        </authorList>
    </citation>
    <scope>NUCLEOTIDE SEQUENCE [LARGE SCALE GENOMIC DNA]</scope>
    <source>
        <strain evidence="13 14">MCA 4718</strain>
    </source>
</reference>
<dbReference type="InterPro" id="IPR045864">
    <property type="entry name" value="aa-tRNA-synth_II/BPL/LPL"/>
</dbReference>
<gene>
    <name evidence="13" type="ORF">BCV69DRAFT_279901</name>
</gene>
<dbReference type="InterPro" id="IPR009068">
    <property type="entry name" value="uS15_NS1_RNA-bd_sf"/>
</dbReference>
<evidence type="ECO:0000256" key="6">
    <source>
        <dbReference type="ARBA" id="ARBA00022840"/>
    </source>
</evidence>
<dbReference type="GO" id="GO:0005829">
    <property type="term" value="C:cytosol"/>
    <property type="evidence" value="ECO:0007669"/>
    <property type="project" value="TreeGrafter"/>
</dbReference>
<dbReference type="GO" id="GO:0006427">
    <property type="term" value="P:histidyl-tRNA aminoacylation"/>
    <property type="evidence" value="ECO:0007669"/>
    <property type="project" value="TreeGrafter"/>
</dbReference>
<dbReference type="InterPro" id="IPR000738">
    <property type="entry name" value="WHEP-TRS_dom"/>
</dbReference>
<dbReference type="PROSITE" id="PS51185">
    <property type="entry name" value="WHEP_TRS_2"/>
    <property type="match status" value="1"/>
</dbReference>
<dbReference type="GO" id="GO:0005524">
    <property type="term" value="F:ATP binding"/>
    <property type="evidence" value="ECO:0007669"/>
    <property type="project" value="UniProtKB-KW"/>
</dbReference>
<evidence type="ECO:0000256" key="2">
    <source>
        <dbReference type="ARBA" id="ARBA00012815"/>
    </source>
</evidence>
<dbReference type="SUPFAM" id="SSF55681">
    <property type="entry name" value="Class II aaRS and biotin synthetases"/>
    <property type="match status" value="1"/>
</dbReference>
<feature type="compositionally biased region" description="Low complexity" evidence="11">
    <location>
        <begin position="384"/>
        <end position="396"/>
    </location>
</feature>
<proteinExistence type="predicted"/>
<dbReference type="Gene3D" id="1.10.287.10">
    <property type="entry name" value="S15/NS1, RNA-binding"/>
    <property type="match status" value="1"/>
</dbReference>
<feature type="compositionally biased region" description="Basic and acidic residues" evidence="11">
    <location>
        <begin position="564"/>
        <end position="583"/>
    </location>
</feature>
<dbReference type="OrthoDB" id="1906957at2759"/>
<dbReference type="PANTHER" id="PTHR11476">
    <property type="entry name" value="HISTIDYL-TRNA SYNTHETASE"/>
    <property type="match status" value="1"/>
</dbReference>
<sequence length="619" mass="67083">MTTAALGPMELQLQLESQAEKVRSLKTSGAPKEQVDEQVALLLDLKKSVASLSLSGAPSTAAKSGSKPSGSSSSKKDKAAASAPVKYTLKTPKGTRDWDPLSMSLRSHIFKVIEAVFKTHGGVTIDTPVFELKEILSGKYGEDSKLIYDLQDQGGELCSLRYDLTVPFARFVAMNPSEYGSIKRYHIAKVYRRDQPAMAKGRFREFYQCDFDISGVHDPLLPDSEILHILTKTLLALGIRQFTIKLNHRAILDGLFAVCGVPEDKIRTISSAVDKLDKSPWAEVKKEMLEKGLDEGSADQIGEYVGKKGSRELVEELLKDEKLTSNASAKKGLEEMKVLFEYLDVLEVTPRISFDLSLARGLDYYTGIIYEAVTEGSAPPPKPAAGEEPGSAGEVASDSKKSKKSKKAGDQDDDDASASVGVGSIAAGGRYDNLVGMFSGSGATASGKAPSAGQVPCVGVSIGVERVFSIMMARLAKLREQEGADASSSEVRSKETECFIMSLGKEGMVKERMHVAQLLWSAGIKAEYSYKVKPKAPAQFASIARDAVPYAVILAPDEWNQEQRTVRVKEQRGKGSEEGDSKGEVVPLDQLVGYIKEKTKDRSSSEDILRKVMGVADDE</sequence>
<dbReference type="Pfam" id="PF00458">
    <property type="entry name" value="WHEP-TRS"/>
    <property type="match status" value="1"/>
</dbReference>